<evidence type="ECO:0000313" key="1">
    <source>
        <dbReference type="EMBL" id="QKM60154.1"/>
    </source>
</evidence>
<keyword evidence="2" id="KW-1185">Reference proteome</keyword>
<dbReference type="AlphaFoldDB" id="A0A6M9PDS7"/>
<reference evidence="1 2" key="1">
    <citation type="submission" date="2018-04" db="EMBL/GenBank/DDBJ databases">
        <title>Polynucleobacter sp. UK-Long2-W17 genome.</title>
        <authorList>
            <person name="Hahn M.W."/>
        </authorList>
    </citation>
    <scope>NUCLEOTIDE SEQUENCE [LARGE SCALE GENOMIC DNA]</scope>
    <source>
        <strain evidence="1 2">UK-Long2-W17</strain>
    </source>
</reference>
<dbReference type="Proteomes" id="UP000501090">
    <property type="component" value="Chromosome"/>
</dbReference>
<dbReference type="EMBL" id="CP028940">
    <property type="protein sequence ID" value="QKM60154.1"/>
    <property type="molecule type" value="Genomic_DNA"/>
</dbReference>
<dbReference type="KEGG" id="pard:DN92_03355"/>
<sequence>MNPEFEILFSKSKQDRSLKTMADILQAAEQLTAEADPELFTSRSLAQKSGYALGTLVRRLGTIENVFLWAIKKGRGTLLNEFALRIAQFDADVSVQKFAEDLVDIAFANIQKVNPKVMRFFENRITKQQGLPADYFSYWDCFVEPYLESAQRNKTDTFRQMPKDEATLIIRNLCLLVERPFIEENPIAGTEEHRRIAVDAFIRLLSK</sequence>
<organism evidence="1 2">
    <name type="scientific">Polynucleobacter arcticus</name>
    <dbReference type="NCBI Taxonomy" id="1743165"/>
    <lineage>
        <taxon>Bacteria</taxon>
        <taxon>Pseudomonadati</taxon>
        <taxon>Pseudomonadota</taxon>
        <taxon>Betaproteobacteria</taxon>
        <taxon>Burkholderiales</taxon>
        <taxon>Burkholderiaceae</taxon>
        <taxon>Polynucleobacter</taxon>
    </lineage>
</organism>
<protein>
    <recommendedName>
        <fullName evidence="3">Transcriptional regulator, TetR family</fullName>
    </recommendedName>
</protein>
<dbReference type="RefSeq" id="WP_173959925.1">
    <property type="nucleotide sequence ID" value="NZ_CBCSCC010000003.1"/>
</dbReference>
<gene>
    <name evidence="1" type="ORF">DN92_03355</name>
</gene>
<proteinExistence type="predicted"/>
<evidence type="ECO:0008006" key="3">
    <source>
        <dbReference type="Google" id="ProtNLM"/>
    </source>
</evidence>
<name>A0A6M9PDS7_9BURK</name>
<accession>A0A6M9PDS7</accession>
<dbReference type="InterPro" id="IPR009057">
    <property type="entry name" value="Homeodomain-like_sf"/>
</dbReference>
<dbReference type="SUPFAM" id="SSF46689">
    <property type="entry name" value="Homeodomain-like"/>
    <property type="match status" value="1"/>
</dbReference>
<evidence type="ECO:0000313" key="2">
    <source>
        <dbReference type="Proteomes" id="UP000501090"/>
    </source>
</evidence>